<feature type="region of interest" description="Disordered" evidence="1">
    <location>
        <begin position="1"/>
        <end position="22"/>
    </location>
</feature>
<dbReference type="Pfam" id="PF20681">
    <property type="entry name" value="DUF6818"/>
    <property type="match status" value="1"/>
</dbReference>
<dbReference type="Proteomes" id="UP001209570">
    <property type="component" value="Unassembled WGS sequence"/>
</dbReference>
<gene>
    <name evidence="3" type="ORF">P43SY_005064</name>
</gene>
<organism evidence="3 4">
    <name type="scientific">Pythium insidiosum</name>
    <name type="common">Pythiosis disease agent</name>
    <dbReference type="NCBI Taxonomy" id="114742"/>
    <lineage>
        <taxon>Eukaryota</taxon>
        <taxon>Sar</taxon>
        <taxon>Stramenopiles</taxon>
        <taxon>Oomycota</taxon>
        <taxon>Peronosporomycetes</taxon>
        <taxon>Pythiales</taxon>
        <taxon>Pythiaceae</taxon>
        <taxon>Pythium</taxon>
    </lineage>
</organism>
<dbReference type="EMBL" id="JAKCXM010000045">
    <property type="protein sequence ID" value="KAJ0405445.1"/>
    <property type="molecule type" value="Genomic_DNA"/>
</dbReference>
<protein>
    <recommendedName>
        <fullName evidence="2">DUF6818 domain-containing protein</fullName>
    </recommendedName>
</protein>
<evidence type="ECO:0000313" key="3">
    <source>
        <dbReference type="EMBL" id="KAJ0405445.1"/>
    </source>
</evidence>
<feature type="region of interest" description="Disordered" evidence="1">
    <location>
        <begin position="265"/>
        <end position="338"/>
    </location>
</feature>
<feature type="region of interest" description="Disordered" evidence="1">
    <location>
        <begin position="395"/>
        <end position="416"/>
    </location>
</feature>
<evidence type="ECO:0000313" key="4">
    <source>
        <dbReference type="Proteomes" id="UP001209570"/>
    </source>
</evidence>
<evidence type="ECO:0000259" key="2">
    <source>
        <dbReference type="Pfam" id="PF20681"/>
    </source>
</evidence>
<feature type="compositionally biased region" description="Low complexity" evidence="1">
    <location>
        <begin position="12"/>
        <end position="22"/>
    </location>
</feature>
<reference evidence="3" key="1">
    <citation type="submission" date="2021-12" db="EMBL/GenBank/DDBJ databases">
        <title>Prjna785345.</title>
        <authorList>
            <person name="Rujirawat T."/>
            <person name="Krajaejun T."/>
        </authorList>
    </citation>
    <scope>NUCLEOTIDE SEQUENCE</scope>
    <source>
        <strain evidence="3">Pi057C3</strain>
    </source>
</reference>
<feature type="domain" description="DUF6818" evidence="2">
    <location>
        <begin position="179"/>
        <end position="250"/>
    </location>
</feature>
<comment type="caution">
    <text evidence="3">The sequence shown here is derived from an EMBL/GenBank/DDBJ whole genome shotgun (WGS) entry which is preliminary data.</text>
</comment>
<feature type="compositionally biased region" description="Low complexity" evidence="1">
    <location>
        <begin position="310"/>
        <end position="324"/>
    </location>
</feature>
<dbReference type="AlphaFoldDB" id="A0AAD5MF54"/>
<proteinExistence type="predicted"/>
<name>A0AAD5MF54_PYTIN</name>
<accession>A0AAD5MF54</accession>
<keyword evidence="4" id="KW-1185">Reference proteome</keyword>
<feature type="compositionally biased region" description="Acidic residues" evidence="1">
    <location>
        <begin position="537"/>
        <end position="554"/>
    </location>
</feature>
<dbReference type="PANTHER" id="PTHR34409:SF1">
    <property type="entry name" value="MYB-LIKE DOMAIN-CONTAINING PROTEIN"/>
    <property type="match status" value="1"/>
</dbReference>
<evidence type="ECO:0000256" key="1">
    <source>
        <dbReference type="SAM" id="MobiDB-lite"/>
    </source>
</evidence>
<dbReference type="PANTHER" id="PTHR34409">
    <property type="entry name" value="SET DOMAIN-CONTAINING PROTEIN"/>
    <property type="match status" value="1"/>
</dbReference>
<feature type="region of interest" description="Disordered" evidence="1">
    <location>
        <begin position="532"/>
        <end position="573"/>
    </location>
</feature>
<feature type="compositionally biased region" description="Low complexity" evidence="1">
    <location>
        <begin position="395"/>
        <end position="415"/>
    </location>
</feature>
<sequence>MMMARHAMATRSAGSGSSSANSVASAAPSSGGAVAVADAVAVASSTASAAAEAAAAAAAAAVASAHAAASSDSAHTALSAQSALPMSSAADAASVVASRHRGLGLRSSSLLAMVSSANAALPSHAPAGPAATTGVSGAPPIALRSHKAMGRPHSSKFGTVNYSTDEMRRLVDKVRAVMPVSTEDWLHVAYQFNYMRPESIPYREVESLKRKFKKMYCSRASGNAKLPDYVVEAKELRRLINQRTDVSTSAAAAAPAELTCAPLEETTKRSHASDAATPTPPASAVSEEGATEDSGRELSVPLGGMEDEYNASSAALSRRSPANSVNAGTPDAWSGNSVAVDSTSGIINLLRHSIERKRRTVEEQLLSESERVRKERKKRKMEQALYNIHREHEMMASSTTAPSTMPPSSIESSSSGVDGTFASMATANAASSPAFPSLLGPQAYGPSALQTDASSLGVMEVLLQFMLVQQHENMRRWQEMEDYRRKAEAVARRRRRADARRRRRDKHELMALMARLFQGDFPDELKKYVDPAYIDGSSDENGDEDYEDDEEATSDGDNAVAPPASTTGDPSSIAAASINEHSSVSKPSEQAGAASAASIIVTDVVL</sequence>
<dbReference type="InterPro" id="IPR049203">
    <property type="entry name" value="DUF6818"/>
</dbReference>